<accession>A0A0G0M6B2</accession>
<name>A0A0G0M6B2_9BACT</name>
<organism evidence="1 2">
    <name type="scientific">Candidatus Shapirobacteria bacterium GW2011_GWE2_38_30</name>
    <dbReference type="NCBI Taxonomy" id="1618490"/>
    <lineage>
        <taxon>Bacteria</taxon>
        <taxon>Candidatus Shapironibacteriota</taxon>
    </lineage>
</organism>
<comment type="caution">
    <text evidence="1">The sequence shown here is derived from an EMBL/GenBank/DDBJ whole genome shotgun (WGS) entry which is preliminary data.</text>
</comment>
<dbReference type="EMBL" id="LBUT01000018">
    <property type="protein sequence ID" value="KKQ69219.1"/>
    <property type="molecule type" value="Genomic_DNA"/>
</dbReference>
<proteinExistence type="predicted"/>
<evidence type="ECO:0000313" key="2">
    <source>
        <dbReference type="Proteomes" id="UP000034406"/>
    </source>
</evidence>
<protein>
    <submittedName>
        <fullName evidence="1">Uncharacterized protein</fullName>
    </submittedName>
</protein>
<reference evidence="1 2" key="1">
    <citation type="journal article" date="2015" name="Nature">
        <title>rRNA introns, odd ribosomes, and small enigmatic genomes across a large radiation of phyla.</title>
        <authorList>
            <person name="Brown C.T."/>
            <person name="Hug L.A."/>
            <person name="Thomas B.C."/>
            <person name="Sharon I."/>
            <person name="Castelle C.J."/>
            <person name="Singh A."/>
            <person name="Wilkins M.J."/>
            <person name="Williams K.H."/>
            <person name="Banfield J.F."/>
        </authorList>
    </citation>
    <scope>NUCLEOTIDE SEQUENCE [LARGE SCALE GENOMIC DNA]</scope>
</reference>
<dbReference type="Proteomes" id="UP000034406">
    <property type="component" value="Unassembled WGS sequence"/>
</dbReference>
<evidence type="ECO:0000313" key="1">
    <source>
        <dbReference type="EMBL" id="KKQ69219.1"/>
    </source>
</evidence>
<gene>
    <name evidence="1" type="ORF">US90_C0018G0063</name>
</gene>
<dbReference type="AlphaFoldDB" id="A0A0G0M6B2"/>
<sequence length="161" mass="17688">MKPGCPAIGKSRGIITLKFFADLEKIDFDGGFAFEERDENSNFTFFLVDGVDGADKISKRTGSDFDNFSDGERSLIFGFVLFDFFDNMINFFLGDGRGFVVDTDKTGNSGSSADGDPGIVGDGHLDNDITGEGFFLSFDFFTTTDDHFGLNRDNGLKNLIF</sequence>